<evidence type="ECO:0000313" key="4">
    <source>
        <dbReference type="Proteomes" id="UP001226434"/>
    </source>
</evidence>
<protein>
    <submittedName>
        <fullName evidence="3">Phage tail sheath subtilisin-like domain-containing protein</fullName>
    </submittedName>
</protein>
<dbReference type="InterPro" id="IPR052042">
    <property type="entry name" value="Tail_sheath_structural"/>
</dbReference>
<reference evidence="3 4" key="1">
    <citation type="submission" date="2023-05" db="EMBL/GenBank/DDBJ databases">
        <title>Genome sequence of Pinibacter sp. MAH-24.</title>
        <authorList>
            <person name="Huq M.A."/>
        </authorList>
    </citation>
    <scope>NUCLEOTIDE SEQUENCE [LARGE SCALE GENOMIC DNA]</scope>
    <source>
        <strain evidence="3 4">MAH-24</strain>
    </source>
</reference>
<feature type="domain" description="Tail sheath protein subtilisin-like" evidence="2">
    <location>
        <begin position="183"/>
        <end position="358"/>
    </location>
</feature>
<dbReference type="PANTHER" id="PTHR35861">
    <property type="match status" value="1"/>
</dbReference>
<dbReference type="EMBL" id="JASBRG010000005">
    <property type="protein sequence ID" value="MDI3319989.1"/>
    <property type="molecule type" value="Genomic_DNA"/>
</dbReference>
<evidence type="ECO:0000259" key="2">
    <source>
        <dbReference type="Pfam" id="PF04984"/>
    </source>
</evidence>
<dbReference type="PANTHER" id="PTHR35861:SF1">
    <property type="entry name" value="PHAGE TAIL SHEATH PROTEIN"/>
    <property type="match status" value="1"/>
</dbReference>
<dbReference type="Pfam" id="PF04984">
    <property type="entry name" value="Phage_sheath_1"/>
    <property type="match status" value="1"/>
</dbReference>
<organism evidence="3 4">
    <name type="scientific">Pinibacter soli</name>
    <dbReference type="NCBI Taxonomy" id="3044211"/>
    <lineage>
        <taxon>Bacteria</taxon>
        <taxon>Pseudomonadati</taxon>
        <taxon>Bacteroidota</taxon>
        <taxon>Chitinophagia</taxon>
        <taxon>Chitinophagales</taxon>
        <taxon>Chitinophagaceae</taxon>
        <taxon>Pinibacter</taxon>
    </lineage>
</organism>
<sequence>MSANYLHGVETIESEVGGQPITVVKSSVIALIGIAPVGAKNVLICCNSAKDDAVFGKPVPGFNIPKTLQIIRAIAGSAPILVVNTFDATTNTVAVSNESQTVTNGKLKLAFAPIGTVTIKASDGTTPAPIVKDVDYTLDEYGNFQVISTNIAEGTTYKFSYKKLDASTVTTTQLIGSVDVNNNRTGMALFDLAYNTFGFKPKVMIAPTYSSLSAISDALATCAQKFRAIYLLDAPYGTTIAGAIAGRGIAGTIVFNTSDQRAVLLYPYVKTFDDYSQADADYPFSAFMAGVIIKTDSNLGYWYSPSNKEISNASGSERVIEWAINDANCEANQLNAVGIVTLAAGFGTGIRTWGNRNAAFPTDTTIKNFINIRRTDDMVVESMEIASLPYIDLPLDQAQIDNIREAGNTFMRTQIQRKAVLPGSRVEYNPEDNSSADLAAGKLTLTRIYMVPPPTERITFKDVLDTSLLNQFK</sequence>
<dbReference type="InterPro" id="IPR035089">
    <property type="entry name" value="Phage_sheath_subtilisin"/>
</dbReference>
<dbReference type="Proteomes" id="UP001226434">
    <property type="component" value="Unassembled WGS sequence"/>
</dbReference>
<gene>
    <name evidence="3" type="ORF">QJ048_09415</name>
</gene>
<comment type="similarity">
    <text evidence="1">Belongs to the myoviridae tail sheath protein family.</text>
</comment>
<evidence type="ECO:0000313" key="3">
    <source>
        <dbReference type="EMBL" id="MDI3319989.1"/>
    </source>
</evidence>
<evidence type="ECO:0000256" key="1">
    <source>
        <dbReference type="ARBA" id="ARBA00008005"/>
    </source>
</evidence>
<comment type="caution">
    <text evidence="3">The sequence shown here is derived from an EMBL/GenBank/DDBJ whole genome shotgun (WGS) entry which is preliminary data.</text>
</comment>
<accession>A0ABT6RBP2</accession>
<name>A0ABT6RBP2_9BACT</name>
<dbReference type="RefSeq" id="WP_282334089.1">
    <property type="nucleotide sequence ID" value="NZ_JASBRG010000005.1"/>
</dbReference>
<keyword evidence="4" id="KW-1185">Reference proteome</keyword>
<proteinExistence type="inferred from homology"/>
<dbReference type="Gene3D" id="3.40.50.11780">
    <property type="match status" value="1"/>
</dbReference>